<reference evidence="2" key="1">
    <citation type="journal article" date="2015" name="Nature">
        <title>Complex archaea that bridge the gap between prokaryotes and eukaryotes.</title>
        <authorList>
            <person name="Spang A."/>
            <person name="Saw J.H."/>
            <person name="Jorgensen S.L."/>
            <person name="Zaremba-Niedzwiedzka K."/>
            <person name="Martijn J."/>
            <person name="Lind A.E."/>
            <person name="van Eijk R."/>
            <person name="Schleper C."/>
            <person name="Guy L."/>
            <person name="Ettema T.J."/>
        </authorList>
    </citation>
    <scope>NUCLEOTIDE SEQUENCE</scope>
</reference>
<proteinExistence type="predicted"/>
<evidence type="ECO:0000313" key="2">
    <source>
        <dbReference type="EMBL" id="KKM16013.1"/>
    </source>
</evidence>
<organism evidence="2">
    <name type="scientific">marine sediment metagenome</name>
    <dbReference type="NCBI Taxonomy" id="412755"/>
    <lineage>
        <taxon>unclassified sequences</taxon>
        <taxon>metagenomes</taxon>
        <taxon>ecological metagenomes</taxon>
    </lineage>
</organism>
<keyword evidence="1" id="KW-0472">Membrane</keyword>
<sequence>MNVIDKALTILAKIPTTQARIVVTIGLTVATGIMYFATAFVPGYEWLGFLALMSGLDVAQFHSKRKTAWTPAVQNGHNEKVNIDEIIDEIEEETTTDNPEIG</sequence>
<keyword evidence="1" id="KW-1133">Transmembrane helix</keyword>
<protein>
    <submittedName>
        <fullName evidence="2">Uncharacterized protein</fullName>
    </submittedName>
</protein>
<dbReference type="AlphaFoldDB" id="A0A0F9K1N9"/>
<dbReference type="EMBL" id="LAZR01014772">
    <property type="protein sequence ID" value="KKM16013.1"/>
    <property type="molecule type" value="Genomic_DNA"/>
</dbReference>
<gene>
    <name evidence="2" type="ORF">LCGC14_1690120</name>
</gene>
<comment type="caution">
    <text evidence="2">The sequence shown here is derived from an EMBL/GenBank/DDBJ whole genome shotgun (WGS) entry which is preliminary data.</text>
</comment>
<keyword evidence="1" id="KW-0812">Transmembrane</keyword>
<evidence type="ECO:0000256" key="1">
    <source>
        <dbReference type="SAM" id="Phobius"/>
    </source>
</evidence>
<feature type="transmembrane region" description="Helical" evidence="1">
    <location>
        <begin position="21"/>
        <end position="40"/>
    </location>
</feature>
<accession>A0A0F9K1N9</accession>
<name>A0A0F9K1N9_9ZZZZ</name>